<evidence type="ECO:0000313" key="2">
    <source>
        <dbReference type="EMBL" id="GBP21773.1"/>
    </source>
</evidence>
<dbReference type="PROSITE" id="PS50191">
    <property type="entry name" value="CRAL_TRIO"/>
    <property type="match status" value="1"/>
</dbReference>
<name>A0A4C1U5Y2_EUMVA</name>
<dbReference type="Gene3D" id="1.20.5.1200">
    <property type="entry name" value="Alpha-tocopherol transfer"/>
    <property type="match status" value="1"/>
</dbReference>
<dbReference type="GO" id="GO:0016020">
    <property type="term" value="C:membrane"/>
    <property type="evidence" value="ECO:0007669"/>
    <property type="project" value="TreeGrafter"/>
</dbReference>
<dbReference type="PANTHER" id="PTHR10174:SF234">
    <property type="entry name" value="SD01558P"/>
    <property type="match status" value="1"/>
</dbReference>
<accession>A0A4C1U5Y2</accession>
<dbReference type="AlphaFoldDB" id="A0A4C1U5Y2"/>
<gene>
    <name evidence="2" type="primary">CLVS1</name>
    <name evidence="2" type="ORF">EVAR_10951_1</name>
</gene>
<dbReference type="SUPFAM" id="SSF52087">
    <property type="entry name" value="CRAL/TRIO domain"/>
    <property type="match status" value="1"/>
</dbReference>
<dbReference type="OrthoDB" id="440711at2759"/>
<keyword evidence="3" id="KW-1185">Reference proteome</keyword>
<comment type="caution">
    <text evidence="2">The sequence shown here is derived from an EMBL/GenBank/DDBJ whole genome shotgun (WGS) entry which is preliminary data.</text>
</comment>
<protein>
    <submittedName>
        <fullName evidence="2">Clavesin-1</fullName>
    </submittedName>
</protein>
<proteinExistence type="predicted"/>
<dbReference type="SMART" id="SM00516">
    <property type="entry name" value="SEC14"/>
    <property type="match status" value="1"/>
</dbReference>
<dbReference type="Pfam" id="PF00650">
    <property type="entry name" value="CRAL_TRIO"/>
    <property type="match status" value="1"/>
</dbReference>
<organism evidence="2 3">
    <name type="scientific">Eumeta variegata</name>
    <name type="common">Bagworm moth</name>
    <name type="synonym">Eumeta japonica</name>
    <dbReference type="NCBI Taxonomy" id="151549"/>
    <lineage>
        <taxon>Eukaryota</taxon>
        <taxon>Metazoa</taxon>
        <taxon>Ecdysozoa</taxon>
        <taxon>Arthropoda</taxon>
        <taxon>Hexapoda</taxon>
        <taxon>Insecta</taxon>
        <taxon>Pterygota</taxon>
        <taxon>Neoptera</taxon>
        <taxon>Endopterygota</taxon>
        <taxon>Lepidoptera</taxon>
        <taxon>Glossata</taxon>
        <taxon>Ditrysia</taxon>
        <taxon>Tineoidea</taxon>
        <taxon>Psychidae</taxon>
        <taxon>Oiketicinae</taxon>
        <taxon>Eumeta</taxon>
    </lineage>
</organism>
<dbReference type="Proteomes" id="UP000299102">
    <property type="component" value="Unassembled WGS sequence"/>
</dbReference>
<feature type="domain" description="CRAL-TRIO" evidence="1">
    <location>
        <begin position="106"/>
        <end position="267"/>
    </location>
</feature>
<sequence>MVAVSCYRLCKRVEDVGPLGRPEKSRADPTVSQRGEVRPYRDDDAYLLRFLRARRSIPARAHRLAIQSGRVSCAVLYIYFGCVQMVRYYAFRAQNEPLWRDVDAFGLARLGRLYEGVLYDRPDVGRLIILRIAEWDLNEISIEDVAQGGLCLLEVGIMSPRLQVLGGTCLIDCEGLTMRHVRQYTPSIAMQFINIMGLSFPLHQRGMHVINCSRIFETFFHFFKRLAPADDLWKHVHFHGYDLNSLHRYIDPECLPKRYGGHRESVSLETWLNKIKYYKNEEFDKDMRNLGYYVK</sequence>
<dbReference type="InterPro" id="IPR036865">
    <property type="entry name" value="CRAL-TRIO_dom_sf"/>
</dbReference>
<dbReference type="STRING" id="151549.A0A4C1U5Y2"/>
<dbReference type="EMBL" id="BGZK01000132">
    <property type="protein sequence ID" value="GBP21773.1"/>
    <property type="molecule type" value="Genomic_DNA"/>
</dbReference>
<dbReference type="Gene3D" id="3.40.525.10">
    <property type="entry name" value="CRAL-TRIO lipid binding domain"/>
    <property type="match status" value="1"/>
</dbReference>
<dbReference type="PANTHER" id="PTHR10174">
    <property type="entry name" value="ALPHA-TOCOPHEROL TRANSFER PROTEIN-RELATED"/>
    <property type="match status" value="1"/>
</dbReference>
<dbReference type="InterPro" id="IPR001251">
    <property type="entry name" value="CRAL-TRIO_dom"/>
</dbReference>
<reference evidence="2 3" key="1">
    <citation type="journal article" date="2019" name="Commun. Biol.">
        <title>The bagworm genome reveals a unique fibroin gene that provides high tensile strength.</title>
        <authorList>
            <person name="Kono N."/>
            <person name="Nakamura H."/>
            <person name="Ohtoshi R."/>
            <person name="Tomita M."/>
            <person name="Numata K."/>
            <person name="Arakawa K."/>
        </authorList>
    </citation>
    <scope>NUCLEOTIDE SEQUENCE [LARGE SCALE GENOMIC DNA]</scope>
</reference>
<dbReference type="CDD" id="cd00170">
    <property type="entry name" value="SEC14"/>
    <property type="match status" value="1"/>
</dbReference>
<evidence type="ECO:0000313" key="3">
    <source>
        <dbReference type="Proteomes" id="UP000299102"/>
    </source>
</evidence>
<evidence type="ECO:0000259" key="1">
    <source>
        <dbReference type="PROSITE" id="PS50191"/>
    </source>
</evidence>
<dbReference type="GO" id="GO:1902936">
    <property type="term" value="F:phosphatidylinositol bisphosphate binding"/>
    <property type="evidence" value="ECO:0007669"/>
    <property type="project" value="TreeGrafter"/>
</dbReference>